<feature type="transmembrane region" description="Helical" evidence="2">
    <location>
        <begin position="89"/>
        <end position="113"/>
    </location>
</feature>
<sequence>MSTSTKAPAPRRPQRSIPMPLWLQGVVELAQTALYSLLAVFILLFAVWVAGGFDNRDVLSVAGLSAQIWQLIHGVPLNLDIPVHGAFDAISGTISLIPLGLTLIPLALCFRSGRRLAQASYEGQFWVPTVAGALAYMLISVLLSLFVSGEYSSTNPLLAALVPCWVVLLGVIGGGWYESRSLARMIGVNAAEWVSKFSQYSRWAGSYVWTVVKSSFVALLGFIAAGALLFTLAVFYNWNDILALYQNLHAGAIGDTAITLLQLGFIPNFVVWAMAWSTGAGFSFGTDTAANLQVTDLGALPALPILGAMPVPVPPFSFLALLAPILAGALAGWWFFRAGENHFDEWLSLKIRFRWITWPLSTLLLAVAVGLLTGVWTALIGWLAHGSLGLGRFTDIGPHPLWMGLMTAAWIALGVVLGFALAPLLEKDATAELERFADTDARAEKARRKKQKAEDRAARKKARAEAKKQKKSEGAVETSQETETALETGASEENEATEESASVLAMRRIFSDEVSETVTSEPASVIALPWNDTDGQPEQVADEQESVEEPAPESEPEPRQQKLKRGRVISRPKARKNQRGS</sequence>
<feature type="transmembrane region" description="Helical" evidence="2">
    <location>
        <begin position="125"/>
        <end position="146"/>
    </location>
</feature>
<feature type="transmembrane region" description="Helical" evidence="2">
    <location>
        <begin position="216"/>
        <end position="238"/>
    </location>
</feature>
<dbReference type="Pfam" id="PF19877">
    <property type="entry name" value="DUF6350"/>
    <property type="match status" value="1"/>
</dbReference>
<evidence type="ECO:0000313" key="3">
    <source>
        <dbReference type="EMBL" id="GGH62573.1"/>
    </source>
</evidence>
<feature type="transmembrane region" description="Helical" evidence="2">
    <location>
        <begin position="402"/>
        <end position="425"/>
    </location>
</feature>
<comment type="caution">
    <text evidence="3">The sequence shown here is derived from an EMBL/GenBank/DDBJ whole genome shotgun (WGS) entry which is preliminary data.</text>
</comment>
<keyword evidence="2" id="KW-1133">Transmembrane helix</keyword>
<keyword evidence="4" id="KW-1185">Reference proteome</keyword>
<feature type="region of interest" description="Disordered" evidence="1">
    <location>
        <begin position="444"/>
        <end position="501"/>
    </location>
</feature>
<dbReference type="Proteomes" id="UP000600171">
    <property type="component" value="Unassembled WGS sequence"/>
</dbReference>
<dbReference type="RefSeq" id="WP_188359555.1">
    <property type="nucleotide sequence ID" value="NZ_BMDC01000002.1"/>
</dbReference>
<feature type="transmembrane region" description="Helical" evidence="2">
    <location>
        <begin position="158"/>
        <end position="177"/>
    </location>
</feature>
<evidence type="ECO:0000313" key="4">
    <source>
        <dbReference type="Proteomes" id="UP000600171"/>
    </source>
</evidence>
<feature type="transmembrane region" description="Helical" evidence="2">
    <location>
        <begin position="21"/>
        <end position="50"/>
    </location>
</feature>
<feature type="transmembrane region" description="Helical" evidence="2">
    <location>
        <begin position="357"/>
        <end position="382"/>
    </location>
</feature>
<keyword evidence="2" id="KW-0812">Transmembrane</keyword>
<protein>
    <submittedName>
        <fullName evidence="3">Uncharacterized protein</fullName>
    </submittedName>
</protein>
<dbReference type="AlphaFoldDB" id="A0A917IT77"/>
<feature type="region of interest" description="Disordered" evidence="1">
    <location>
        <begin position="514"/>
        <end position="581"/>
    </location>
</feature>
<evidence type="ECO:0000256" key="2">
    <source>
        <dbReference type="SAM" id="Phobius"/>
    </source>
</evidence>
<dbReference type="InterPro" id="IPR045931">
    <property type="entry name" value="DUF6350"/>
</dbReference>
<name>A0A917IT77_9MICC</name>
<organism evidence="3 4">
    <name type="scientific">Rothia aerolata</name>
    <dbReference type="NCBI Taxonomy" id="1812262"/>
    <lineage>
        <taxon>Bacteria</taxon>
        <taxon>Bacillati</taxon>
        <taxon>Actinomycetota</taxon>
        <taxon>Actinomycetes</taxon>
        <taxon>Micrococcales</taxon>
        <taxon>Micrococcaceae</taxon>
        <taxon>Rothia</taxon>
    </lineage>
</organism>
<feature type="compositionally biased region" description="Basic residues" evidence="1">
    <location>
        <begin position="561"/>
        <end position="581"/>
    </location>
</feature>
<dbReference type="EMBL" id="BMDC01000002">
    <property type="protein sequence ID" value="GGH62573.1"/>
    <property type="molecule type" value="Genomic_DNA"/>
</dbReference>
<evidence type="ECO:0000256" key="1">
    <source>
        <dbReference type="SAM" id="MobiDB-lite"/>
    </source>
</evidence>
<feature type="compositionally biased region" description="Acidic residues" evidence="1">
    <location>
        <begin position="540"/>
        <end position="555"/>
    </location>
</feature>
<accession>A0A917IT77</accession>
<gene>
    <name evidence="3" type="ORF">GCM10007359_12940</name>
</gene>
<proteinExistence type="predicted"/>
<feature type="transmembrane region" description="Helical" evidence="2">
    <location>
        <begin position="316"/>
        <end position="336"/>
    </location>
</feature>
<reference evidence="3 4" key="1">
    <citation type="journal article" date="2014" name="Int. J. Syst. Evol. Microbiol.">
        <title>Complete genome sequence of Corynebacterium casei LMG S-19264T (=DSM 44701T), isolated from a smear-ripened cheese.</title>
        <authorList>
            <consortium name="US DOE Joint Genome Institute (JGI-PGF)"/>
            <person name="Walter F."/>
            <person name="Albersmeier A."/>
            <person name="Kalinowski J."/>
            <person name="Ruckert C."/>
        </authorList>
    </citation>
    <scope>NUCLEOTIDE SEQUENCE [LARGE SCALE GENOMIC DNA]</scope>
    <source>
        <strain evidence="3 4">CCM 8669</strain>
    </source>
</reference>
<feature type="compositionally biased region" description="Basic and acidic residues" evidence="1">
    <location>
        <begin position="452"/>
        <end position="474"/>
    </location>
</feature>
<keyword evidence="2" id="KW-0472">Membrane</keyword>